<evidence type="ECO:0000313" key="3">
    <source>
        <dbReference type="Proteomes" id="UP000831880"/>
    </source>
</evidence>
<dbReference type="InterPro" id="IPR000182">
    <property type="entry name" value="GNAT_dom"/>
</dbReference>
<name>A0ABY4H3C9_9BACI</name>
<evidence type="ECO:0000259" key="1">
    <source>
        <dbReference type="PROSITE" id="PS51186"/>
    </source>
</evidence>
<dbReference type="InterPro" id="IPR016181">
    <property type="entry name" value="Acyl_CoA_acyltransferase"/>
</dbReference>
<proteinExistence type="predicted"/>
<evidence type="ECO:0000313" key="2">
    <source>
        <dbReference type="EMBL" id="UOQ94801.1"/>
    </source>
</evidence>
<dbReference type="PANTHER" id="PTHR43259:SF1">
    <property type="entry name" value="N-ACETYLTRANSFERASE DOMAIN-CONTAINING PROTEIN"/>
    <property type="match status" value="1"/>
</dbReference>
<dbReference type="CDD" id="cd04301">
    <property type="entry name" value="NAT_SF"/>
    <property type="match status" value="1"/>
</dbReference>
<dbReference type="PROSITE" id="PS51186">
    <property type="entry name" value="GNAT"/>
    <property type="match status" value="1"/>
</dbReference>
<dbReference type="RefSeq" id="WP_244754657.1">
    <property type="nucleotide sequence ID" value="NZ_CP095074.1"/>
</dbReference>
<dbReference type="Proteomes" id="UP000831880">
    <property type="component" value="Chromosome"/>
</dbReference>
<protein>
    <submittedName>
        <fullName evidence="2">GNAT family N-acetyltransferase</fullName>
    </submittedName>
</protein>
<dbReference type="Gene3D" id="3.40.630.30">
    <property type="match status" value="1"/>
</dbReference>
<sequence>MTMRLDEMNSDEFQAFLSFAIKHFADEQIKCGNWKPEEGISKATEEYEKLLPEGKNTENNHLFTIRDENQEVGMIWLAKVTDEKGFIYSINIWEGNQGKGYGKKAMQEIEVLAKEFGLKNIGLHVFAHNQLARDLYEKLGYIEKNIKMEKSL</sequence>
<dbReference type="Pfam" id="PF00583">
    <property type="entry name" value="Acetyltransf_1"/>
    <property type="match status" value="1"/>
</dbReference>
<keyword evidence="3" id="KW-1185">Reference proteome</keyword>
<accession>A0ABY4H3C9</accession>
<feature type="domain" description="N-acetyltransferase" evidence="1">
    <location>
        <begin position="3"/>
        <end position="152"/>
    </location>
</feature>
<gene>
    <name evidence="2" type="ORF">MUO14_07685</name>
</gene>
<dbReference type="InterPro" id="IPR052829">
    <property type="entry name" value="N-acetyltransferase_domain"/>
</dbReference>
<reference evidence="2 3" key="1">
    <citation type="submission" date="2022-04" db="EMBL/GenBank/DDBJ databases">
        <title>Halobacillus sp. isolated from saltern.</title>
        <authorList>
            <person name="Won M."/>
            <person name="Lee C.-M."/>
            <person name="Woen H.-Y."/>
            <person name="Kwon S.-W."/>
        </authorList>
    </citation>
    <scope>NUCLEOTIDE SEQUENCE [LARGE SCALE GENOMIC DNA]</scope>
    <source>
        <strain evidence="2 3">SSTM10-2</strain>
    </source>
</reference>
<organism evidence="2 3">
    <name type="scientific">Halobacillus shinanisalinarum</name>
    <dbReference type="NCBI Taxonomy" id="2932258"/>
    <lineage>
        <taxon>Bacteria</taxon>
        <taxon>Bacillati</taxon>
        <taxon>Bacillota</taxon>
        <taxon>Bacilli</taxon>
        <taxon>Bacillales</taxon>
        <taxon>Bacillaceae</taxon>
        <taxon>Halobacillus</taxon>
    </lineage>
</organism>
<dbReference type="EMBL" id="CP095074">
    <property type="protein sequence ID" value="UOQ94801.1"/>
    <property type="molecule type" value="Genomic_DNA"/>
</dbReference>
<dbReference type="PANTHER" id="PTHR43259">
    <property type="entry name" value="SPT10P"/>
    <property type="match status" value="1"/>
</dbReference>
<dbReference type="SUPFAM" id="SSF55729">
    <property type="entry name" value="Acyl-CoA N-acyltransferases (Nat)"/>
    <property type="match status" value="1"/>
</dbReference>